<evidence type="ECO:0000259" key="3">
    <source>
        <dbReference type="Pfam" id="PF16861"/>
    </source>
</evidence>
<dbReference type="Pfam" id="PF02543">
    <property type="entry name" value="Carbam_trans_N"/>
    <property type="match status" value="1"/>
</dbReference>
<dbReference type="RefSeq" id="WP_036776588.1">
    <property type="nucleotide sequence ID" value="NZ_CAWLTM010000105.1"/>
</dbReference>
<dbReference type="InterPro" id="IPR038152">
    <property type="entry name" value="Carbam_trans_C_sf"/>
</dbReference>
<evidence type="ECO:0000313" key="5">
    <source>
        <dbReference type="Proteomes" id="UP000023464"/>
    </source>
</evidence>
<dbReference type="PATRIC" id="fig|1393736.3.peg.999"/>
<dbReference type="InterPro" id="IPR003696">
    <property type="entry name" value="Carbtransf_dom"/>
</dbReference>
<dbReference type="InterPro" id="IPR043129">
    <property type="entry name" value="ATPase_NBD"/>
</dbReference>
<dbReference type="EMBL" id="JFGV01000010">
    <property type="protein sequence ID" value="EYU16484.1"/>
    <property type="molecule type" value="Genomic_DNA"/>
</dbReference>
<dbReference type="PANTHER" id="PTHR34847:SF1">
    <property type="entry name" value="NODULATION PROTEIN U"/>
    <property type="match status" value="1"/>
</dbReference>
<sequence>MYILGINSVYHESAVCLLKDGETIFAIEEERLNRRKHGKPANIDNPDELPLASIEVALDFAGISLEDVSHIGFSIDPIERRKSIFIDEATHEGSWGSVSGESIFYRKTTSVPEILQSMGFRGQFHWVPHHTAHAASAYFVSPFDKALTLSLDGVGEDNTAGVYLGNGNSLEKIKTIEYPHSIGFMWEKLAEFLGFSVYDACKVMGMSAYGKPEGFMPAFQQFVKIYEKGEFTIDNSILNFRSQDFSHLESLFGIAKRVPGGEVAQEYYDIAASLQQITDEIVLNMARHYLQETATNKLCLAGGVALNCITNKRLYEELDIEDIFVQPAAHDGGTATGAALFIWHQILGNNQRYPLTHTYWGLGYSEDDYQRSLKAHGLDWTYEENIHEVVADLLAENNVVGWFQGRMEFGPRALGNRSLLADPRNKDIRDLMNRKVKHREMFRPFAPSVLRQHVADWFHVRKELPEAAKYMLLAMDAKVDQASKIPAVVHEDGTARVQVVDSASNPDYALLIEAFYRKTGVPLLLNTSYNDSEPIVCSPDDAIKTFMKTNIDYLVLGNYLIKSVH</sequence>
<feature type="domain" description="Carbamoyltransferase C-terminal" evidence="3">
    <location>
        <begin position="391"/>
        <end position="562"/>
    </location>
</feature>
<dbReference type="SUPFAM" id="SSF53067">
    <property type="entry name" value="Actin-like ATPase domain"/>
    <property type="match status" value="1"/>
</dbReference>
<keyword evidence="4" id="KW-0808">Transferase</keyword>
<name>A0A022PLU4_9GAMM</name>
<reference evidence="4 5" key="1">
    <citation type="submission" date="2014-03" db="EMBL/GenBank/DDBJ databases">
        <title>Draft Genome of Photorhabdus luminescens BA1, an Egyptian Isolate.</title>
        <authorList>
            <person name="Ghazal S."/>
            <person name="Hurst S.G.IV."/>
            <person name="Morris K."/>
            <person name="Thomas K."/>
            <person name="Tisa L.S."/>
        </authorList>
    </citation>
    <scope>NUCLEOTIDE SEQUENCE [LARGE SCALE GENOMIC DNA]</scope>
    <source>
        <strain evidence="4 5">BA1</strain>
    </source>
</reference>
<evidence type="ECO:0000256" key="1">
    <source>
        <dbReference type="ARBA" id="ARBA00006129"/>
    </source>
</evidence>
<dbReference type="Gene3D" id="3.30.420.40">
    <property type="match status" value="2"/>
</dbReference>
<dbReference type="Proteomes" id="UP000023464">
    <property type="component" value="Unassembled WGS sequence"/>
</dbReference>
<keyword evidence="5" id="KW-1185">Reference proteome</keyword>
<dbReference type="AlphaFoldDB" id="A0A022PLU4"/>
<comment type="similarity">
    <text evidence="1">Belongs to the NodU/CmcH family.</text>
</comment>
<dbReference type="InterPro" id="IPR051338">
    <property type="entry name" value="NodU/CmcH_Carbamoyltrnsfr"/>
</dbReference>
<organism evidence="4 5">
    <name type="scientific">Photorhabdus aegyptia</name>
    <dbReference type="NCBI Taxonomy" id="2805098"/>
    <lineage>
        <taxon>Bacteria</taxon>
        <taxon>Pseudomonadati</taxon>
        <taxon>Pseudomonadota</taxon>
        <taxon>Gammaproteobacteria</taxon>
        <taxon>Enterobacterales</taxon>
        <taxon>Morganellaceae</taxon>
        <taxon>Photorhabdus</taxon>
    </lineage>
</organism>
<dbReference type="CDD" id="cd24098">
    <property type="entry name" value="ASKHA_NBD_TobZ_N"/>
    <property type="match status" value="1"/>
</dbReference>
<dbReference type="Gene3D" id="3.90.870.20">
    <property type="entry name" value="Carbamoyltransferase, C-terminal domain"/>
    <property type="match status" value="1"/>
</dbReference>
<protein>
    <submittedName>
        <fullName evidence="4">Putative carbamoyl transferase, NodU family</fullName>
        <ecNumber evidence="4">2.1.3.-</ecNumber>
    </submittedName>
</protein>
<gene>
    <name evidence="4" type="ORF">BA1DRAFT_00967</name>
</gene>
<dbReference type="EC" id="2.1.3.-" evidence="4"/>
<comment type="caution">
    <text evidence="4">The sequence shown here is derived from an EMBL/GenBank/DDBJ whole genome shotgun (WGS) entry which is preliminary data.</text>
</comment>
<dbReference type="Pfam" id="PF16861">
    <property type="entry name" value="Carbam_trans_C"/>
    <property type="match status" value="1"/>
</dbReference>
<proteinExistence type="inferred from homology"/>
<feature type="domain" description="Carbamoyltransferase" evidence="2">
    <location>
        <begin position="3"/>
        <end position="340"/>
    </location>
</feature>
<evidence type="ECO:0000259" key="2">
    <source>
        <dbReference type="Pfam" id="PF02543"/>
    </source>
</evidence>
<dbReference type="GO" id="GO:0016740">
    <property type="term" value="F:transferase activity"/>
    <property type="evidence" value="ECO:0007669"/>
    <property type="project" value="UniProtKB-KW"/>
</dbReference>
<dbReference type="PANTHER" id="PTHR34847">
    <property type="entry name" value="NODULATION PROTEIN U"/>
    <property type="match status" value="1"/>
</dbReference>
<dbReference type="InterPro" id="IPR031730">
    <property type="entry name" value="Carbam_trans_C"/>
</dbReference>
<evidence type="ECO:0000313" key="4">
    <source>
        <dbReference type="EMBL" id="EYU16484.1"/>
    </source>
</evidence>
<accession>A0A022PLU4</accession>